<dbReference type="RefSeq" id="WP_083251849.1">
    <property type="nucleotide sequence ID" value="NZ_FOFP01000014.1"/>
</dbReference>
<evidence type="ECO:0000259" key="5">
    <source>
        <dbReference type="PROSITE" id="PS01124"/>
    </source>
</evidence>
<dbReference type="Proteomes" id="UP000198512">
    <property type="component" value="Unassembled WGS sequence"/>
</dbReference>
<dbReference type="InterPro" id="IPR050204">
    <property type="entry name" value="AraC_XylS_family_regulators"/>
</dbReference>
<evidence type="ECO:0000313" key="7">
    <source>
        <dbReference type="Proteomes" id="UP000198512"/>
    </source>
</evidence>
<dbReference type="SUPFAM" id="SSF46689">
    <property type="entry name" value="Homeodomain-like"/>
    <property type="match status" value="1"/>
</dbReference>
<keyword evidence="2 6" id="KW-0238">DNA-binding</keyword>
<dbReference type="InterPro" id="IPR018060">
    <property type="entry name" value="HTH_AraC"/>
</dbReference>
<dbReference type="EMBL" id="FOFP01000014">
    <property type="protein sequence ID" value="SER07646.1"/>
    <property type="molecule type" value="Genomic_DNA"/>
</dbReference>
<evidence type="ECO:0000256" key="2">
    <source>
        <dbReference type="ARBA" id="ARBA00023125"/>
    </source>
</evidence>
<protein>
    <submittedName>
        <fullName evidence="6">AraC-type DNA-binding protein</fullName>
    </submittedName>
</protein>
<dbReference type="PROSITE" id="PS01124">
    <property type="entry name" value="HTH_ARAC_FAMILY_2"/>
    <property type="match status" value="1"/>
</dbReference>
<dbReference type="PANTHER" id="PTHR46796">
    <property type="entry name" value="HTH-TYPE TRANSCRIPTIONAL ACTIVATOR RHAS-RELATED"/>
    <property type="match status" value="1"/>
</dbReference>
<dbReference type="InterPro" id="IPR009057">
    <property type="entry name" value="Homeodomain-like_sf"/>
</dbReference>
<comment type="caution">
    <text evidence="6">The sequence shown here is derived from an EMBL/GenBank/DDBJ whole genome shotgun (WGS) entry which is preliminary data.</text>
</comment>
<gene>
    <name evidence="6" type="ORF">SAMN05216600_114130</name>
</gene>
<dbReference type="Pfam" id="PF12833">
    <property type="entry name" value="HTH_18"/>
    <property type="match status" value="1"/>
</dbReference>
<feature type="domain" description="HTH araC/xylS-type" evidence="5">
    <location>
        <begin position="218"/>
        <end position="318"/>
    </location>
</feature>
<dbReference type="InterPro" id="IPR003313">
    <property type="entry name" value="AraC-bd"/>
</dbReference>
<keyword evidence="7" id="KW-1185">Reference proteome</keyword>
<name>A0ABY1BL39_9PSED</name>
<dbReference type="SMART" id="SM00342">
    <property type="entry name" value="HTH_ARAC"/>
    <property type="match status" value="1"/>
</dbReference>
<organism evidence="6 7">
    <name type="scientific">Pseudomonas cuatrocienegasensis</name>
    <dbReference type="NCBI Taxonomy" id="543360"/>
    <lineage>
        <taxon>Bacteria</taxon>
        <taxon>Pseudomonadati</taxon>
        <taxon>Pseudomonadota</taxon>
        <taxon>Gammaproteobacteria</taxon>
        <taxon>Pseudomonadales</taxon>
        <taxon>Pseudomonadaceae</taxon>
        <taxon>Pseudomonas</taxon>
    </lineage>
</organism>
<keyword evidence="1" id="KW-0805">Transcription regulation</keyword>
<dbReference type="Gene3D" id="1.10.10.60">
    <property type="entry name" value="Homeodomain-like"/>
    <property type="match status" value="1"/>
</dbReference>
<accession>A0ABY1BL39</accession>
<evidence type="ECO:0000256" key="4">
    <source>
        <dbReference type="ARBA" id="ARBA00037345"/>
    </source>
</evidence>
<proteinExistence type="predicted"/>
<keyword evidence="3" id="KW-0804">Transcription</keyword>
<evidence type="ECO:0000313" key="6">
    <source>
        <dbReference type="EMBL" id="SER07646.1"/>
    </source>
</evidence>
<sequence>MESYQVSQHAMKHVDSASEHFLLHGNQMEILPGGEGKFDYSKRICMLGHSFVGCSVSASGWGYLVRNEIDGFLISIPHSGSLQWRSTSGRFNAEAGSVILTDQREIKTARYSAGVTYTSVYISNSDVYKCMALLLGRPPKTRVVFLSNSGELWVAQFIVSAVDNIIRYGAHSSTPIQSVMQALKEGLIMFILHSFKNNYSQVLNDPKTIVQPSPHSIKIAAELMSNNYDPGLTISEVAIHAGLSIRALQLGFRRFKDTTPIAFLRSARLNKARTMLLASDCTNTSKEISELCGFSNYYLFCRYYSKTFFEHPNTTLAKSSDPTVLEDTPRASRWLN</sequence>
<comment type="function">
    <text evidence="4">Regulatory protein of the TOL plasmid xyl operons. XylS activates the xylXYZLTEGFJQKIH operon required for the degradation of toluene, m-xylene and p-xylene.</text>
</comment>
<dbReference type="Pfam" id="PF02311">
    <property type="entry name" value="AraC_binding"/>
    <property type="match status" value="1"/>
</dbReference>
<evidence type="ECO:0000256" key="1">
    <source>
        <dbReference type="ARBA" id="ARBA00023015"/>
    </source>
</evidence>
<dbReference type="PANTHER" id="PTHR46796:SF12">
    <property type="entry name" value="HTH-TYPE DNA-BINDING TRANSCRIPTIONAL ACTIVATOR EUTR"/>
    <property type="match status" value="1"/>
</dbReference>
<evidence type="ECO:0000256" key="3">
    <source>
        <dbReference type="ARBA" id="ARBA00023163"/>
    </source>
</evidence>
<dbReference type="GO" id="GO:0003677">
    <property type="term" value="F:DNA binding"/>
    <property type="evidence" value="ECO:0007669"/>
    <property type="project" value="UniProtKB-KW"/>
</dbReference>
<reference evidence="6 7" key="1">
    <citation type="submission" date="2016-10" db="EMBL/GenBank/DDBJ databases">
        <authorList>
            <person name="Varghese N."/>
            <person name="Submissions S."/>
        </authorList>
    </citation>
    <scope>NUCLEOTIDE SEQUENCE [LARGE SCALE GENOMIC DNA]</scope>
    <source>
        <strain evidence="6 7">CIP 109853</strain>
    </source>
</reference>